<dbReference type="SUPFAM" id="SSF53474">
    <property type="entry name" value="alpha/beta-Hydrolases"/>
    <property type="match status" value="1"/>
</dbReference>
<dbReference type="RefSeq" id="WP_285983401.1">
    <property type="nucleotide sequence ID" value="NZ_JASVDS010000004.1"/>
</dbReference>
<dbReference type="EMBL" id="JASVDS010000004">
    <property type="protein sequence ID" value="MDL5033315.1"/>
    <property type="molecule type" value="Genomic_DNA"/>
</dbReference>
<dbReference type="InterPro" id="IPR022742">
    <property type="entry name" value="Hydrolase_4"/>
</dbReference>
<evidence type="ECO:0000259" key="2">
    <source>
        <dbReference type="Pfam" id="PF12146"/>
    </source>
</evidence>
<evidence type="ECO:0000313" key="4">
    <source>
        <dbReference type="Proteomes" id="UP001238603"/>
    </source>
</evidence>
<dbReference type="GO" id="GO:0016787">
    <property type="term" value="F:hydrolase activity"/>
    <property type="evidence" value="ECO:0007669"/>
    <property type="project" value="UniProtKB-KW"/>
</dbReference>
<proteinExistence type="predicted"/>
<dbReference type="InterPro" id="IPR017531">
    <property type="entry name" value="Hydrolase-1_PEP"/>
</dbReference>
<dbReference type="InterPro" id="IPR029058">
    <property type="entry name" value="AB_hydrolase_fold"/>
</dbReference>
<dbReference type="Proteomes" id="UP001238603">
    <property type="component" value="Unassembled WGS sequence"/>
</dbReference>
<protein>
    <submittedName>
        <fullName evidence="3">Hydrolase 1, exosortase A system-associated</fullName>
    </submittedName>
</protein>
<keyword evidence="4" id="KW-1185">Reference proteome</keyword>
<gene>
    <name evidence="3" type="ORF">QRD43_15475</name>
</gene>
<organism evidence="3 4">
    <name type="scientific">Roseateles subflavus</name>
    <dbReference type="NCBI Taxonomy" id="3053353"/>
    <lineage>
        <taxon>Bacteria</taxon>
        <taxon>Pseudomonadati</taxon>
        <taxon>Pseudomonadota</taxon>
        <taxon>Betaproteobacteria</taxon>
        <taxon>Burkholderiales</taxon>
        <taxon>Sphaerotilaceae</taxon>
        <taxon>Roseateles</taxon>
    </lineage>
</organism>
<name>A0ABT7LNM6_9BURK</name>
<evidence type="ECO:0000313" key="3">
    <source>
        <dbReference type="EMBL" id="MDL5033315.1"/>
    </source>
</evidence>
<dbReference type="InterPro" id="IPR053145">
    <property type="entry name" value="AB_hydrolase_Est10"/>
</dbReference>
<dbReference type="Gene3D" id="3.40.50.1820">
    <property type="entry name" value="alpha/beta hydrolase"/>
    <property type="match status" value="1"/>
</dbReference>
<dbReference type="PANTHER" id="PTHR43265">
    <property type="entry name" value="ESTERASE ESTD"/>
    <property type="match status" value="1"/>
</dbReference>
<evidence type="ECO:0000256" key="1">
    <source>
        <dbReference type="SAM" id="MobiDB-lite"/>
    </source>
</evidence>
<dbReference type="Pfam" id="PF12146">
    <property type="entry name" value="Hydrolase_4"/>
    <property type="match status" value="1"/>
</dbReference>
<feature type="region of interest" description="Disordered" evidence="1">
    <location>
        <begin position="1"/>
        <end position="38"/>
    </location>
</feature>
<comment type="caution">
    <text evidence="3">The sequence shown here is derived from an EMBL/GenBank/DDBJ whole genome shotgun (WGS) entry which is preliminary data.</text>
</comment>
<sequence>MSAGLDTLANRIEGPGERPGEMLGETPGERPGGPRMTEQICPVPCAGLTLPGILSLPLAATPRVGVVIVVGGPQYRVGAHRFFVSLARQLAGQGAAVLRFDHRGMGDAPGEGAGFEHLDPELDAAIAALQQACPGVEHVLLWGLCDGASAALLHARRGGAPIAGLLLANPWVRSAQSLAQARTRYYYPARLASGDFWRRLFSGRVRWSSLRSALGAVSRSLGSAEPAVDFRAGMREGLAQALARQTRVSCLLSGADLTAQEFTETLREPAWAALAQRPGFSVQTLEGADHTFSDPEHRAAALRLSTQWLQDFLAPGALAGTAPISDPANT</sequence>
<dbReference type="PANTHER" id="PTHR43265:SF1">
    <property type="entry name" value="ESTERASE ESTD"/>
    <property type="match status" value="1"/>
</dbReference>
<accession>A0ABT7LNM6</accession>
<reference evidence="3 4" key="1">
    <citation type="submission" date="2023-06" db="EMBL/GenBank/DDBJ databases">
        <title>Pelomonas sp. APW6 16S ribosomal RNA gene genome sequencing and assembly.</title>
        <authorList>
            <person name="Woo H."/>
        </authorList>
    </citation>
    <scope>NUCLEOTIDE SEQUENCE [LARGE SCALE GENOMIC DNA]</scope>
    <source>
        <strain evidence="3 4">APW6</strain>
    </source>
</reference>
<feature type="domain" description="Serine aminopeptidase S33" evidence="2">
    <location>
        <begin position="81"/>
        <end position="178"/>
    </location>
</feature>
<dbReference type="NCBIfam" id="TIGR03100">
    <property type="entry name" value="hydr1_PEP"/>
    <property type="match status" value="1"/>
</dbReference>
<keyword evidence="3" id="KW-0378">Hydrolase</keyword>